<dbReference type="EMBL" id="GDID01005421">
    <property type="protein sequence ID" value="JAP91185.1"/>
    <property type="molecule type" value="Transcribed_RNA"/>
</dbReference>
<keyword evidence="1 2" id="KW-0812">Transmembrane</keyword>
<name>A0A146K5N5_9EUKA</name>
<feature type="transmembrane region" description="Helical" evidence="1">
    <location>
        <begin position="35"/>
        <end position="57"/>
    </location>
</feature>
<organism evidence="2">
    <name type="scientific">Trepomonas sp. PC1</name>
    <dbReference type="NCBI Taxonomy" id="1076344"/>
    <lineage>
        <taxon>Eukaryota</taxon>
        <taxon>Metamonada</taxon>
        <taxon>Diplomonadida</taxon>
        <taxon>Hexamitidae</taxon>
        <taxon>Hexamitinae</taxon>
        <taxon>Trepomonas</taxon>
    </lineage>
</organism>
<evidence type="ECO:0000256" key="1">
    <source>
        <dbReference type="SAM" id="Phobius"/>
    </source>
</evidence>
<feature type="non-terminal residue" evidence="2">
    <location>
        <position position="1"/>
    </location>
</feature>
<accession>A0A146K5N5</accession>
<keyword evidence="1" id="KW-1133">Transmembrane helix</keyword>
<dbReference type="AlphaFoldDB" id="A0A146K5N5"/>
<sequence length="326" mass="38399">QQITQQHDEQQLKAVDEALNDAKENTTRGQIYQQFYSILVFIGVICSFFSYTILHLFDLYGDQSLKYPGYLYGSDFYLNIKDVLNIEQYILRPHISSNFHHDYYACSALEFTTQQQLMYKIDYDNKVYSQGLNITVPANYDSDVFFEISYEPNQEITLIDKLCVQQKCVQLKELKNYNFQKETKCASKKPCTVNIEFKPVRQQIFDIKLQVNLSQKRINTEDCFFFYKEFDFSTLNFLVIKSNYNEAQLENLPMLKIEYQTEFILKSYKIIGFGSGVLVFIVFTAIYLQSKRKWETSIKNKVMLEVANKQKVLQHIGKIKQALKTE</sequence>
<feature type="transmembrane region" description="Helical" evidence="1">
    <location>
        <begin position="270"/>
        <end position="288"/>
    </location>
</feature>
<reference evidence="2" key="1">
    <citation type="submission" date="2015-07" db="EMBL/GenBank/DDBJ databases">
        <title>Adaptation to a free-living lifestyle via gene acquisitions in the diplomonad Trepomonas sp. PC1.</title>
        <authorList>
            <person name="Xu F."/>
            <person name="Jerlstrom-Hultqvist J."/>
            <person name="Kolisko M."/>
            <person name="Simpson A.G.B."/>
            <person name="Roger A.J."/>
            <person name="Svard S.G."/>
            <person name="Andersson J.O."/>
        </authorList>
    </citation>
    <scope>NUCLEOTIDE SEQUENCE</scope>
    <source>
        <strain evidence="2">PC1</strain>
    </source>
</reference>
<proteinExistence type="predicted"/>
<keyword evidence="1" id="KW-0472">Membrane</keyword>
<evidence type="ECO:0000313" key="2">
    <source>
        <dbReference type="EMBL" id="JAP91185.1"/>
    </source>
</evidence>
<feature type="non-terminal residue" evidence="2">
    <location>
        <position position="326"/>
    </location>
</feature>
<gene>
    <name evidence="2" type="ORF">TPC1_17275</name>
</gene>
<protein>
    <submittedName>
        <fullName evidence="2">Transmembrane domain-containing protein</fullName>
    </submittedName>
</protein>